<keyword evidence="1" id="KW-0547">Nucleotide-binding</keyword>
<dbReference type="Pfam" id="PF00501">
    <property type="entry name" value="AMP-binding"/>
    <property type="match status" value="1"/>
</dbReference>
<evidence type="ECO:0000259" key="3">
    <source>
        <dbReference type="Pfam" id="PF00501"/>
    </source>
</evidence>
<evidence type="ECO:0000313" key="4">
    <source>
        <dbReference type="EMBL" id="MSS18000.1"/>
    </source>
</evidence>
<protein>
    <submittedName>
        <fullName evidence="4">Long-chain fatty acid--CoA ligase</fullName>
    </submittedName>
</protein>
<dbReference type="RefSeq" id="WP_154328504.1">
    <property type="nucleotide sequence ID" value="NZ_CP045696.1"/>
</dbReference>
<gene>
    <name evidence="4" type="ORF">FYJ29_09560</name>
</gene>
<dbReference type="AlphaFoldDB" id="A0A6L5XC74"/>
<dbReference type="PANTHER" id="PTHR43272:SF33">
    <property type="entry name" value="AMP-BINDING DOMAIN-CONTAINING PROTEIN-RELATED"/>
    <property type="match status" value="1"/>
</dbReference>
<dbReference type="InterPro" id="IPR000873">
    <property type="entry name" value="AMP-dep_synth/lig_dom"/>
</dbReference>
<dbReference type="PANTHER" id="PTHR43272">
    <property type="entry name" value="LONG-CHAIN-FATTY-ACID--COA LIGASE"/>
    <property type="match status" value="1"/>
</dbReference>
<dbReference type="Proteomes" id="UP000483362">
    <property type="component" value="Unassembled WGS sequence"/>
</dbReference>
<evidence type="ECO:0000256" key="1">
    <source>
        <dbReference type="ARBA" id="ARBA00022741"/>
    </source>
</evidence>
<reference evidence="4 5" key="1">
    <citation type="submission" date="2019-08" db="EMBL/GenBank/DDBJ databases">
        <title>In-depth cultivation of the pig gut microbiome towards novel bacterial diversity and tailored functional studies.</title>
        <authorList>
            <person name="Wylensek D."/>
            <person name="Hitch T.C.A."/>
            <person name="Clavel T."/>
        </authorList>
    </citation>
    <scope>NUCLEOTIDE SEQUENCE [LARGE SCALE GENOMIC DNA]</scope>
    <source>
        <strain evidence="4 5">Oil-RF-744-WCA-WT-10</strain>
    </source>
</reference>
<dbReference type="SUPFAM" id="SSF56801">
    <property type="entry name" value="Acetyl-CoA synthetase-like"/>
    <property type="match status" value="1"/>
</dbReference>
<proteinExistence type="predicted"/>
<dbReference type="PROSITE" id="PS00455">
    <property type="entry name" value="AMP_BINDING"/>
    <property type="match status" value="1"/>
</dbReference>
<name>A0A6L5XC74_9BACT</name>
<dbReference type="GO" id="GO:0016020">
    <property type="term" value="C:membrane"/>
    <property type="evidence" value="ECO:0007669"/>
    <property type="project" value="TreeGrafter"/>
</dbReference>
<dbReference type="Gene3D" id="3.40.50.12780">
    <property type="entry name" value="N-terminal domain of ligase-like"/>
    <property type="match status" value="1"/>
</dbReference>
<comment type="caution">
    <text evidence="4">The sequence shown here is derived from an EMBL/GenBank/DDBJ whole genome shotgun (WGS) entry which is preliminary data.</text>
</comment>
<evidence type="ECO:0000256" key="2">
    <source>
        <dbReference type="ARBA" id="ARBA00022840"/>
    </source>
</evidence>
<dbReference type="InterPro" id="IPR020845">
    <property type="entry name" value="AMP-binding_CS"/>
</dbReference>
<dbReference type="GO" id="GO:0005524">
    <property type="term" value="F:ATP binding"/>
    <property type="evidence" value="ECO:0007669"/>
    <property type="project" value="UniProtKB-KW"/>
</dbReference>
<dbReference type="CDD" id="cd05907">
    <property type="entry name" value="VL_LC_FACS_like"/>
    <property type="match status" value="1"/>
</dbReference>
<keyword evidence="5" id="KW-1185">Reference proteome</keyword>
<feature type="domain" description="AMP-dependent synthetase/ligase" evidence="3">
    <location>
        <begin position="9"/>
        <end position="428"/>
    </location>
</feature>
<dbReference type="GO" id="GO:0004467">
    <property type="term" value="F:long-chain fatty acid-CoA ligase activity"/>
    <property type="evidence" value="ECO:0007669"/>
    <property type="project" value="TreeGrafter"/>
</dbReference>
<sequence>MNEFVDLITRQAERYGDREALRYRDYVTQAWTSMSWNRFKRDIEREARALYKTGVEPQGKIAIFTQNCPEILVSHFAAFYNRAVPVPIYATSSKSEAKYIIDDSGSRVLFAGDQRQYELGLQLLDECESLAYLVTLDPRVERLPHDKVSLTYEQFMQLGDDKDLQNEVDKRRAAGVPSDVMYLIYTSGTTGEPKGVMLTHANFNAAMLAHSMRITDLDPDNDISLSFLPFSHVFELGWTMVCLIHGVRVAINLNPKEIQKAVKEIQPTCMCSVPRFWEKVYTAINDNVSHAKPVVRMFFKRAIACGIKRNMKYTRLGRKVPALLEREYKYFDKKVFSRLRAAIGVVNPHFYPTAGAMLSDNITEFLHGIGINIVIGYGLSETNASVSFYVAPGWELGTVGTPLPGLKVKIGDQNEILVKGPTVMKGYYNKPEETAQAIDRDGWFHTGDCGELTESGQLVLTERLKDLYKTSNGKYIAPQVLETALAQDKFIEQVAVIGNGRKFVSALIVPSYEQLRAYALKKHIAFASTEDLVNNPDIHKMMEERINSYQKDMASYEQIKRFIIMPRMFTMETGELTNTLKIRRPVILKRYSKLIDAIYAIDYKKKP</sequence>
<dbReference type="InterPro" id="IPR020459">
    <property type="entry name" value="AMP-binding"/>
</dbReference>
<organism evidence="4 5">
    <name type="scientific">Sodaliphilus pleomorphus</name>
    <dbReference type="NCBI Taxonomy" id="2606626"/>
    <lineage>
        <taxon>Bacteria</taxon>
        <taxon>Pseudomonadati</taxon>
        <taxon>Bacteroidota</taxon>
        <taxon>Bacteroidia</taxon>
        <taxon>Bacteroidales</taxon>
        <taxon>Muribaculaceae</taxon>
        <taxon>Sodaliphilus</taxon>
    </lineage>
</organism>
<dbReference type="PRINTS" id="PR00154">
    <property type="entry name" value="AMPBINDING"/>
</dbReference>
<dbReference type="EMBL" id="VULT01000014">
    <property type="protein sequence ID" value="MSS18000.1"/>
    <property type="molecule type" value="Genomic_DNA"/>
</dbReference>
<keyword evidence="4" id="KW-0436">Ligase</keyword>
<keyword evidence="2" id="KW-0067">ATP-binding</keyword>
<dbReference type="Pfam" id="PF23562">
    <property type="entry name" value="AMP-binding_C_3"/>
    <property type="match status" value="1"/>
</dbReference>
<dbReference type="InterPro" id="IPR042099">
    <property type="entry name" value="ANL_N_sf"/>
</dbReference>
<accession>A0A6L5XC74</accession>
<evidence type="ECO:0000313" key="5">
    <source>
        <dbReference type="Proteomes" id="UP000483362"/>
    </source>
</evidence>